<keyword evidence="2" id="KW-1185">Reference proteome</keyword>
<dbReference type="AlphaFoldDB" id="A0A1U9MAK4"/>
<evidence type="ECO:0000313" key="1">
    <source>
        <dbReference type="EMBL" id="AQT42499.1"/>
    </source>
</evidence>
<name>A0A1U9MAK4_9HYPH</name>
<proteinExistence type="predicted"/>
<sequence length="29" mass="3174">MQLDFGGGNEVTFLKEGRAGIVRLARPKL</sequence>
<dbReference type="Proteomes" id="UP000189660">
    <property type="component" value="Chromosome"/>
</dbReference>
<reference evidence="1 2" key="1">
    <citation type="submission" date="2016-11" db="EMBL/GenBank/DDBJ databases">
        <title>Comparative genomics of Bartonella apis.</title>
        <authorList>
            <person name="Engel P."/>
        </authorList>
    </citation>
    <scope>NUCLEOTIDE SEQUENCE [LARGE SCALE GENOMIC DNA]</scope>
    <source>
        <strain evidence="1 2">BBC0178</strain>
    </source>
</reference>
<protein>
    <submittedName>
        <fullName evidence="1">Uncharacterized protein</fullName>
    </submittedName>
</protein>
<dbReference type="KEGG" id="bapa:BBC0178_010140"/>
<gene>
    <name evidence="1" type="ORF">BBC0178_010140</name>
</gene>
<dbReference type="EMBL" id="CP015820">
    <property type="protein sequence ID" value="AQT42499.1"/>
    <property type="molecule type" value="Genomic_DNA"/>
</dbReference>
<evidence type="ECO:0000313" key="2">
    <source>
        <dbReference type="Proteomes" id="UP000189660"/>
    </source>
</evidence>
<organism evidence="1 2">
    <name type="scientific">Bartonella apihabitans</name>
    <dbReference type="NCBI Taxonomy" id="2750929"/>
    <lineage>
        <taxon>Bacteria</taxon>
        <taxon>Pseudomonadati</taxon>
        <taxon>Pseudomonadota</taxon>
        <taxon>Alphaproteobacteria</taxon>
        <taxon>Hyphomicrobiales</taxon>
        <taxon>Bartonellaceae</taxon>
        <taxon>Bartonella</taxon>
    </lineage>
</organism>
<accession>A0A1U9MAK4</accession>